<dbReference type="EMBL" id="CAMXCT010002680">
    <property type="protein sequence ID" value="CAI3999813.1"/>
    <property type="molecule type" value="Genomic_DNA"/>
</dbReference>
<dbReference type="NCBIfam" id="TIGR01571">
    <property type="entry name" value="A_thal_Cys_rich"/>
    <property type="match status" value="1"/>
</dbReference>
<evidence type="ECO:0000256" key="2">
    <source>
        <dbReference type="SAM" id="Phobius"/>
    </source>
</evidence>
<keyword evidence="2" id="KW-0812">Transmembrane</keyword>
<dbReference type="InterPro" id="IPR006461">
    <property type="entry name" value="PLAC_motif_containing"/>
</dbReference>
<dbReference type="PANTHER" id="PTHR15907">
    <property type="entry name" value="DUF614 FAMILY PROTEIN-RELATED"/>
    <property type="match status" value="1"/>
</dbReference>
<protein>
    <submittedName>
        <fullName evidence="5">Protein PLANT CADMIUM RESISTANCE 12 (AtPCR12)</fullName>
    </submittedName>
</protein>
<evidence type="ECO:0000256" key="1">
    <source>
        <dbReference type="SAM" id="MobiDB-lite"/>
    </source>
</evidence>
<feature type="transmembrane region" description="Helical" evidence="2">
    <location>
        <begin position="167"/>
        <end position="185"/>
    </location>
</feature>
<feature type="signal peptide" evidence="3">
    <location>
        <begin position="1"/>
        <end position="18"/>
    </location>
</feature>
<keyword evidence="6" id="KW-1185">Reference proteome</keyword>
<keyword evidence="2" id="KW-1133">Transmembrane helix</keyword>
<organism evidence="4">
    <name type="scientific">Cladocopium goreaui</name>
    <dbReference type="NCBI Taxonomy" id="2562237"/>
    <lineage>
        <taxon>Eukaryota</taxon>
        <taxon>Sar</taxon>
        <taxon>Alveolata</taxon>
        <taxon>Dinophyceae</taxon>
        <taxon>Suessiales</taxon>
        <taxon>Symbiodiniaceae</taxon>
        <taxon>Cladocopium</taxon>
    </lineage>
</organism>
<keyword evidence="3" id="KW-0732">Signal</keyword>
<evidence type="ECO:0000313" key="5">
    <source>
        <dbReference type="EMBL" id="CAL4787125.1"/>
    </source>
</evidence>
<accession>A0A9P1G4L2</accession>
<gene>
    <name evidence="4" type="ORF">C1SCF055_LOCUS25985</name>
</gene>
<evidence type="ECO:0000313" key="4">
    <source>
        <dbReference type="EMBL" id="CAI3999813.1"/>
    </source>
</evidence>
<feature type="compositionally biased region" description="Polar residues" evidence="1">
    <location>
        <begin position="37"/>
        <end position="47"/>
    </location>
</feature>
<proteinExistence type="predicted"/>
<dbReference type="EMBL" id="CAMXCT020002680">
    <property type="protein sequence ID" value="CAL1153188.1"/>
    <property type="molecule type" value="Genomic_DNA"/>
</dbReference>
<comment type="caution">
    <text evidence="4">The sequence shown here is derived from an EMBL/GenBank/DDBJ whole genome shotgun (WGS) entry which is preliminary data.</text>
</comment>
<feature type="region of interest" description="Disordered" evidence="1">
    <location>
        <begin position="259"/>
        <end position="336"/>
    </location>
</feature>
<keyword evidence="2" id="KW-0472">Membrane</keyword>
<name>A0A9P1G4L2_9DINO</name>
<dbReference type="OrthoDB" id="1045822at2759"/>
<sequence>MFYLWVYVAVVSLGRIHAYSPESERSSGSTLVAVDSSGGSTHLMRSQTGERVETGNPYGKMVKMLHSKGADEDSIVATAADVEKNGGLPAPLQTLRWAIPASGTVVMGLLAAVIYRCKKRWPEVETAGSEEQLKEWSSGHFDCLSEPAICCASCCCPCIRWADTMDMANIVAFWPAALVFLFLMVSNFWVPAFMLINIALLTYGRQMLRKGFGMKEQTTARSLCGDCLYVSFCTPCAITQEARHVEKAAKVGHSLVESKRPMASQAAPAEPAPAPAPAAPVAASPAPAATPSSAAAAPVPAPRQEVIQSSRPSAKKEAAKPPPAPAAKTAESDEEF</sequence>
<dbReference type="AlphaFoldDB" id="A0A9P1G4L2"/>
<evidence type="ECO:0000313" key="6">
    <source>
        <dbReference type="Proteomes" id="UP001152797"/>
    </source>
</evidence>
<feature type="region of interest" description="Disordered" evidence="1">
    <location>
        <begin position="21"/>
        <end position="51"/>
    </location>
</feature>
<dbReference type="EMBL" id="CAMXCT030002680">
    <property type="protein sequence ID" value="CAL4787125.1"/>
    <property type="molecule type" value="Genomic_DNA"/>
</dbReference>
<dbReference type="Proteomes" id="UP001152797">
    <property type="component" value="Unassembled WGS sequence"/>
</dbReference>
<feature type="compositionally biased region" description="Low complexity" evidence="1">
    <location>
        <begin position="279"/>
        <end position="298"/>
    </location>
</feature>
<feature type="transmembrane region" description="Helical" evidence="2">
    <location>
        <begin position="97"/>
        <end position="115"/>
    </location>
</feature>
<evidence type="ECO:0000256" key="3">
    <source>
        <dbReference type="SAM" id="SignalP"/>
    </source>
</evidence>
<dbReference type="Pfam" id="PF04749">
    <property type="entry name" value="PLAC8"/>
    <property type="match status" value="1"/>
</dbReference>
<feature type="chain" id="PRO_5043272552" evidence="3">
    <location>
        <begin position="19"/>
        <end position="336"/>
    </location>
</feature>
<reference evidence="4" key="1">
    <citation type="submission" date="2022-10" db="EMBL/GenBank/DDBJ databases">
        <authorList>
            <person name="Chen Y."/>
            <person name="Dougan E. K."/>
            <person name="Chan C."/>
            <person name="Rhodes N."/>
            <person name="Thang M."/>
        </authorList>
    </citation>
    <scope>NUCLEOTIDE SEQUENCE</scope>
</reference>
<reference evidence="5 6" key="2">
    <citation type="submission" date="2024-05" db="EMBL/GenBank/DDBJ databases">
        <authorList>
            <person name="Chen Y."/>
            <person name="Shah S."/>
            <person name="Dougan E. K."/>
            <person name="Thang M."/>
            <person name="Chan C."/>
        </authorList>
    </citation>
    <scope>NUCLEOTIDE SEQUENCE [LARGE SCALE GENOMIC DNA]</scope>
</reference>